<evidence type="ECO:0000313" key="2">
    <source>
        <dbReference type="Proteomes" id="UP000054653"/>
    </source>
</evidence>
<dbReference type="Proteomes" id="UP000054653">
    <property type="component" value="Unassembled WGS sequence"/>
</dbReference>
<evidence type="ECO:0000313" key="1">
    <source>
        <dbReference type="EMBL" id="KRY54767.1"/>
    </source>
</evidence>
<accession>A0A0V1CZV7</accession>
<dbReference type="EMBL" id="JYDI01000065">
    <property type="protein sequence ID" value="KRY54767.1"/>
    <property type="molecule type" value="Genomic_DNA"/>
</dbReference>
<comment type="caution">
    <text evidence="1">The sequence shown here is derived from an EMBL/GenBank/DDBJ whole genome shotgun (WGS) entry which is preliminary data.</text>
</comment>
<keyword evidence="2" id="KW-1185">Reference proteome</keyword>
<protein>
    <submittedName>
        <fullName evidence="1">Uncharacterized protein</fullName>
    </submittedName>
</protein>
<reference evidence="1 2" key="1">
    <citation type="submission" date="2015-01" db="EMBL/GenBank/DDBJ databases">
        <title>Evolution of Trichinella species and genotypes.</title>
        <authorList>
            <person name="Korhonen P.K."/>
            <person name="Edoardo P."/>
            <person name="Giuseppe L.R."/>
            <person name="Gasser R.B."/>
        </authorList>
    </citation>
    <scope>NUCLEOTIDE SEQUENCE [LARGE SCALE GENOMIC DNA]</scope>
    <source>
        <strain evidence="1">ISS120</strain>
    </source>
</reference>
<proteinExistence type="predicted"/>
<dbReference type="OrthoDB" id="5921189at2759"/>
<organism evidence="1 2">
    <name type="scientific">Trichinella britovi</name>
    <name type="common">Parasitic roundworm</name>
    <dbReference type="NCBI Taxonomy" id="45882"/>
    <lineage>
        <taxon>Eukaryota</taxon>
        <taxon>Metazoa</taxon>
        <taxon>Ecdysozoa</taxon>
        <taxon>Nematoda</taxon>
        <taxon>Enoplea</taxon>
        <taxon>Dorylaimia</taxon>
        <taxon>Trichinellida</taxon>
        <taxon>Trichinellidae</taxon>
        <taxon>Trichinella</taxon>
    </lineage>
</organism>
<sequence length="64" mass="7007">MSVLYVFISDGAEKEAPFLENCKISWAMDLATFALMDESVMQSFIGNCPVVVELMASKLGDLTV</sequence>
<dbReference type="AlphaFoldDB" id="A0A0V1CZV7"/>
<gene>
    <name evidence="1" type="ORF">T03_12763</name>
</gene>
<name>A0A0V1CZV7_TRIBR</name>